<accession>A0A2H0YR43</accession>
<evidence type="ECO:0000256" key="2">
    <source>
        <dbReference type="ARBA" id="ARBA00022679"/>
    </source>
</evidence>
<evidence type="ECO:0000256" key="1">
    <source>
        <dbReference type="ARBA" id="ARBA00022676"/>
    </source>
</evidence>
<reference evidence="4" key="1">
    <citation type="submission" date="2017-09" db="EMBL/GenBank/DDBJ databases">
        <title>Depth-based differentiation of microbial function through sediment-hosted aquifers and enrichment of novel symbionts in the deep terrestrial subsurface.</title>
        <authorList>
            <person name="Probst A.J."/>
            <person name="Ladd B."/>
            <person name="Jarett J.K."/>
            <person name="Geller-Mcgrath D.E."/>
            <person name="Sieber C.M.K."/>
            <person name="Emerson J.B."/>
            <person name="Anantharaman K."/>
            <person name="Thomas B.C."/>
            <person name="Malmstrom R."/>
            <person name="Stieglmeier M."/>
            <person name="Klingl A."/>
            <person name="Woyke T."/>
            <person name="Ryan C.M."/>
            <person name="Banfield J.F."/>
        </authorList>
    </citation>
    <scope>NUCLEOTIDE SEQUENCE [LARGE SCALE GENOMIC DNA]</scope>
</reference>
<dbReference type="NCBIfam" id="TIGR00696">
    <property type="entry name" value="wecG_tagA_cpsF"/>
    <property type="match status" value="1"/>
</dbReference>
<evidence type="ECO:0008006" key="5">
    <source>
        <dbReference type="Google" id="ProtNLM"/>
    </source>
</evidence>
<keyword evidence="1" id="KW-0328">Glycosyltransferase</keyword>
<comment type="caution">
    <text evidence="3">The sequence shown here is derived from an EMBL/GenBank/DDBJ whole genome shotgun (WGS) entry which is preliminary data.</text>
</comment>
<dbReference type="InterPro" id="IPR004629">
    <property type="entry name" value="WecG_TagA_CpsF"/>
</dbReference>
<dbReference type="Pfam" id="PF03808">
    <property type="entry name" value="Glyco_tran_WecG"/>
    <property type="match status" value="1"/>
</dbReference>
<evidence type="ECO:0000313" key="4">
    <source>
        <dbReference type="Proteomes" id="UP000236845"/>
    </source>
</evidence>
<organism evidence="3 4">
    <name type="scientific">Candidatus Kerfeldbacteria bacterium CG08_land_8_20_14_0_20_43_14</name>
    <dbReference type="NCBI Taxonomy" id="2014246"/>
    <lineage>
        <taxon>Bacteria</taxon>
        <taxon>Candidatus Kerfeldiibacteriota</taxon>
    </lineage>
</organism>
<name>A0A2H0YR43_9BACT</name>
<dbReference type="GO" id="GO:0016758">
    <property type="term" value="F:hexosyltransferase activity"/>
    <property type="evidence" value="ECO:0007669"/>
    <property type="project" value="TreeGrafter"/>
</dbReference>
<evidence type="ECO:0000313" key="3">
    <source>
        <dbReference type="EMBL" id="PIS40975.1"/>
    </source>
</evidence>
<protein>
    <recommendedName>
        <fullName evidence="5">Glycosyltransferase</fullName>
    </recommendedName>
</protein>
<gene>
    <name evidence="3" type="ORF">COT26_00660</name>
</gene>
<keyword evidence="2" id="KW-0808">Transferase</keyword>
<dbReference type="PANTHER" id="PTHR34136:SF1">
    <property type="entry name" value="UDP-N-ACETYL-D-MANNOSAMINURONIC ACID TRANSFERASE"/>
    <property type="match status" value="1"/>
</dbReference>
<dbReference type="PANTHER" id="PTHR34136">
    <property type="match status" value="1"/>
</dbReference>
<dbReference type="AlphaFoldDB" id="A0A2H0YR43"/>
<dbReference type="Proteomes" id="UP000236845">
    <property type="component" value="Unassembled WGS sequence"/>
</dbReference>
<dbReference type="EMBL" id="PEXW01000013">
    <property type="protein sequence ID" value="PIS40975.1"/>
    <property type="molecule type" value="Genomic_DNA"/>
</dbReference>
<sequence>MKRINYKGFNLDIGSKAELYSVLSKCLDTAGCKQAITINPEFIVLAGNNPELKSISNSADIIMIDGFGLAWAVKKYAKGILRYPGADAVSDLLKFAAEKNFTVGIIARPKGLSSPERIERAIRKLFPALQEKIWNEDNVDIEKINQENIQLLILTLGQPKQEIWISENKSSLRTCKLAIGAGGAIDFLTGAKKRAPGFFRKIGLEWLWRLIIQPSRIKRIWRATFGFWYTILFKL</sequence>
<proteinExistence type="predicted"/>
<dbReference type="CDD" id="cd06533">
    <property type="entry name" value="Glyco_transf_WecG_TagA"/>
    <property type="match status" value="1"/>
</dbReference>